<name>A0A4C1SLA5_EUMVA</name>
<dbReference type="GO" id="GO:0004035">
    <property type="term" value="F:alkaline phosphatase activity"/>
    <property type="evidence" value="ECO:0007669"/>
    <property type="project" value="UniProtKB-EC"/>
</dbReference>
<dbReference type="InterPro" id="IPR017850">
    <property type="entry name" value="Alkaline_phosphatase_core_sf"/>
</dbReference>
<feature type="binding site" evidence="2">
    <location>
        <position position="30"/>
    </location>
    <ligand>
        <name>Zn(2+)</name>
        <dbReference type="ChEBI" id="CHEBI:29105"/>
        <label>2</label>
    </ligand>
</feature>
<dbReference type="Gene3D" id="3.40.720.10">
    <property type="entry name" value="Alkaline Phosphatase, subunit A"/>
    <property type="match status" value="1"/>
</dbReference>
<keyword evidence="4" id="KW-1185">Reference proteome</keyword>
<dbReference type="SUPFAM" id="SSF53649">
    <property type="entry name" value="Alkaline phosphatase-like"/>
    <property type="match status" value="1"/>
</dbReference>
<evidence type="ECO:0000313" key="4">
    <source>
        <dbReference type="Proteomes" id="UP000299102"/>
    </source>
</evidence>
<comment type="cofactor">
    <cofactor evidence="2">
        <name>Zn(2+)</name>
        <dbReference type="ChEBI" id="CHEBI:29105"/>
    </cofactor>
    <text evidence="2">Binds 2 Zn(2+) ions.</text>
</comment>
<comment type="cofactor">
    <cofactor evidence="2">
        <name>Mg(2+)</name>
        <dbReference type="ChEBI" id="CHEBI:18420"/>
    </cofactor>
    <text evidence="2">Binds 1 Mg(2+) ion.</text>
</comment>
<dbReference type="PANTHER" id="PTHR11596:SF91">
    <property type="entry name" value="ALKALINE PHOSPHATASE-RELATED"/>
    <property type="match status" value="1"/>
</dbReference>
<reference evidence="3 4" key="1">
    <citation type="journal article" date="2019" name="Commun. Biol.">
        <title>The bagworm genome reveals a unique fibroin gene that provides high tensile strength.</title>
        <authorList>
            <person name="Kono N."/>
            <person name="Nakamura H."/>
            <person name="Ohtoshi R."/>
            <person name="Tomita M."/>
            <person name="Numata K."/>
            <person name="Arakawa K."/>
        </authorList>
    </citation>
    <scope>NUCLEOTIDE SEQUENCE [LARGE SCALE GENOMIC DNA]</scope>
</reference>
<dbReference type="AlphaFoldDB" id="A0A4C1SLA5"/>
<dbReference type="EMBL" id="BGZK01010542">
    <property type="protein sequence ID" value="GBP02993.1"/>
    <property type="molecule type" value="Genomic_DNA"/>
</dbReference>
<dbReference type="Pfam" id="PF00245">
    <property type="entry name" value="Alk_phosphatase"/>
    <property type="match status" value="1"/>
</dbReference>
<dbReference type="InterPro" id="IPR001952">
    <property type="entry name" value="Alkaline_phosphatase"/>
</dbReference>
<proteinExistence type="predicted"/>
<dbReference type="Proteomes" id="UP000299102">
    <property type="component" value="Unassembled WGS sequence"/>
</dbReference>
<keyword evidence="2" id="KW-0479">Metal-binding</keyword>
<dbReference type="OrthoDB" id="5818554at2759"/>
<evidence type="ECO:0000256" key="1">
    <source>
        <dbReference type="ARBA" id="ARBA00012647"/>
    </source>
</evidence>
<feature type="binding site" evidence="2">
    <location>
        <position position="68"/>
    </location>
    <ligand>
        <name>Zn(2+)</name>
        <dbReference type="ChEBI" id="CHEBI:29105"/>
        <label>2</label>
    </ligand>
</feature>
<dbReference type="EC" id="3.1.3.1" evidence="1"/>
<feature type="binding site" evidence="2">
    <location>
        <position position="67"/>
    </location>
    <ligand>
        <name>Zn(2+)</name>
        <dbReference type="ChEBI" id="CHEBI:29105"/>
        <label>2</label>
    </ligand>
</feature>
<protein>
    <recommendedName>
        <fullName evidence="1">alkaline phosphatase</fullName>
        <ecNumber evidence="1">3.1.3.1</ecNumber>
    </recommendedName>
</protein>
<keyword evidence="2" id="KW-0460">Magnesium</keyword>
<evidence type="ECO:0000313" key="3">
    <source>
        <dbReference type="EMBL" id="GBP02993.1"/>
    </source>
</evidence>
<evidence type="ECO:0000256" key="2">
    <source>
        <dbReference type="PIRSR" id="PIRSR601952-2"/>
    </source>
</evidence>
<gene>
    <name evidence="3" type="primary">ALPP</name>
    <name evidence="3" type="ORF">EVAR_72382_1</name>
</gene>
<organism evidence="3 4">
    <name type="scientific">Eumeta variegata</name>
    <name type="common">Bagworm moth</name>
    <name type="synonym">Eumeta japonica</name>
    <dbReference type="NCBI Taxonomy" id="151549"/>
    <lineage>
        <taxon>Eukaryota</taxon>
        <taxon>Metazoa</taxon>
        <taxon>Ecdysozoa</taxon>
        <taxon>Arthropoda</taxon>
        <taxon>Hexapoda</taxon>
        <taxon>Insecta</taxon>
        <taxon>Pterygota</taxon>
        <taxon>Neoptera</taxon>
        <taxon>Endopterygota</taxon>
        <taxon>Lepidoptera</taxon>
        <taxon>Glossata</taxon>
        <taxon>Ditrysia</taxon>
        <taxon>Tineoidea</taxon>
        <taxon>Psychidae</taxon>
        <taxon>Oiketicinae</taxon>
        <taxon>Eumeta</taxon>
    </lineage>
</organism>
<dbReference type="GO" id="GO:0046872">
    <property type="term" value="F:metal ion binding"/>
    <property type="evidence" value="ECO:0007669"/>
    <property type="project" value="UniProtKB-KW"/>
</dbReference>
<dbReference type="PANTHER" id="PTHR11596">
    <property type="entry name" value="ALKALINE PHOSPHATASE"/>
    <property type="match status" value="1"/>
</dbReference>
<feature type="binding site" evidence="2">
    <location>
        <position position="26"/>
    </location>
    <ligand>
        <name>Zn(2+)</name>
        <dbReference type="ChEBI" id="CHEBI:29105"/>
        <label>2</label>
    </ligand>
</feature>
<sequence length="78" mass="8791">MTESAIKILQKNDRGFFLFVEGARIDMAHHNTEARKSLEDTEEFAKAVQVARQMLPEDDTLIVVTSDHSHTMTIGGYP</sequence>
<comment type="caution">
    <text evidence="3">The sequence shown here is derived from an EMBL/GenBank/DDBJ whole genome shotgun (WGS) entry which is preliminary data.</text>
</comment>
<dbReference type="STRING" id="151549.A0A4C1SLA5"/>
<feature type="non-terminal residue" evidence="3">
    <location>
        <position position="78"/>
    </location>
</feature>
<accession>A0A4C1SLA5</accession>
<feature type="binding site" evidence="2">
    <location>
        <position position="21"/>
    </location>
    <ligand>
        <name>Mg(2+)</name>
        <dbReference type="ChEBI" id="CHEBI:18420"/>
    </ligand>
</feature>
<keyword evidence="2" id="KW-0862">Zinc</keyword>